<name>A0A9P8TTB6_9HYPO</name>
<reference evidence="1" key="1">
    <citation type="submission" date="2021-08" db="EMBL/GenBank/DDBJ databases">
        <title>Chromosome-Level Trichoderma cornu-damae using Hi-C Data.</title>
        <authorList>
            <person name="Kim C.S."/>
        </authorList>
    </citation>
    <scope>NUCLEOTIDE SEQUENCE</scope>
    <source>
        <strain evidence="1">KA19-0412C</strain>
    </source>
</reference>
<proteinExistence type="predicted"/>
<evidence type="ECO:0000313" key="2">
    <source>
        <dbReference type="Proteomes" id="UP000827724"/>
    </source>
</evidence>
<evidence type="ECO:0000313" key="1">
    <source>
        <dbReference type="EMBL" id="KAH6603862.1"/>
    </source>
</evidence>
<gene>
    <name evidence="1" type="ORF">Trco_007308</name>
</gene>
<dbReference type="EMBL" id="JAIWOZ010000006">
    <property type="protein sequence ID" value="KAH6603862.1"/>
    <property type="molecule type" value="Genomic_DNA"/>
</dbReference>
<sequence length="72" mass="7961">MPSESRKPGRVLLKLRRCTQPCQDNDHALTELLGSQLDYAAAPSPARITTMPIKILSGYRGPCIWVLEIVIA</sequence>
<organism evidence="1 2">
    <name type="scientific">Trichoderma cornu-damae</name>
    <dbReference type="NCBI Taxonomy" id="654480"/>
    <lineage>
        <taxon>Eukaryota</taxon>
        <taxon>Fungi</taxon>
        <taxon>Dikarya</taxon>
        <taxon>Ascomycota</taxon>
        <taxon>Pezizomycotina</taxon>
        <taxon>Sordariomycetes</taxon>
        <taxon>Hypocreomycetidae</taxon>
        <taxon>Hypocreales</taxon>
        <taxon>Hypocreaceae</taxon>
        <taxon>Trichoderma</taxon>
    </lineage>
</organism>
<protein>
    <submittedName>
        <fullName evidence="1">Uncharacterized protein</fullName>
    </submittedName>
</protein>
<dbReference type="Proteomes" id="UP000827724">
    <property type="component" value="Unassembled WGS sequence"/>
</dbReference>
<keyword evidence="2" id="KW-1185">Reference proteome</keyword>
<accession>A0A9P8TTB6</accession>
<comment type="caution">
    <text evidence="1">The sequence shown here is derived from an EMBL/GenBank/DDBJ whole genome shotgun (WGS) entry which is preliminary data.</text>
</comment>
<dbReference type="AlphaFoldDB" id="A0A9P8TTB6"/>